<evidence type="ECO:0000313" key="4">
    <source>
        <dbReference type="Proteomes" id="UP000217199"/>
    </source>
</evidence>
<dbReference type="SUPFAM" id="SSF47954">
    <property type="entry name" value="Cyclin-like"/>
    <property type="match status" value="1"/>
</dbReference>
<dbReference type="EMBL" id="NBII01000004">
    <property type="protein sequence ID" value="PAV19234.1"/>
    <property type="molecule type" value="Genomic_DNA"/>
</dbReference>
<feature type="domain" description="Cyclin N-terminal" evidence="2">
    <location>
        <begin position="70"/>
        <end position="184"/>
    </location>
</feature>
<dbReference type="Gene3D" id="1.10.472.10">
    <property type="entry name" value="Cyclin-like"/>
    <property type="match status" value="1"/>
</dbReference>
<dbReference type="PANTHER" id="PTHR15615:SF10">
    <property type="entry name" value="PHO85 CYCLIN-2-RELATED"/>
    <property type="match status" value="1"/>
</dbReference>
<dbReference type="InterPro" id="IPR006671">
    <property type="entry name" value="Cyclin_N"/>
</dbReference>
<reference evidence="3 4" key="1">
    <citation type="journal article" date="2017" name="Mol. Ecol.">
        <title>Comparative and population genomic landscape of Phellinus noxius: A hypervariable fungus causing root rot in trees.</title>
        <authorList>
            <person name="Chung C.L."/>
            <person name="Lee T.J."/>
            <person name="Akiba M."/>
            <person name="Lee H.H."/>
            <person name="Kuo T.H."/>
            <person name="Liu D."/>
            <person name="Ke H.M."/>
            <person name="Yokoi T."/>
            <person name="Roa M.B."/>
            <person name="Lu M.J."/>
            <person name="Chang Y.Y."/>
            <person name="Ann P.J."/>
            <person name="Tsai J.N."/>
            <person name="Chen C.Y."/>
            <person name="Tzean S.S."/>
            <person name="Ota Y."/>
            <person name="Hattori T."/>
            <person name="Sahashi N."/>
            <person name="Liou R.F."/>
            <person name="Kikuchi T."/>
            <person name="Tsai I.J."/>
        </authorList>
    </citation>
    <scope>NUCLEOTIDE SEQUENCE [LARGE SCALE GENOMIC DNA]</scope>
    <source>
        <strain evidence="3 4">FFPRI411160</strain>
    </source>
</reference>
<feature type="compositionally biased region" description="Low complexity" evidence="1">
    <location>
        <begin position="281"/>
        <end position="307"/>
    </location>
</feature>
<keyword evidence="4" id="KW-1185">Reference proteome</keyword>
<feature type="compositionally biased region" description="Polar residues" evidence="1">
    <location>
        <begin position="326"/>
        <end position="336"/>
    </location>
</feature>
<dbReference type="CDD" id="cd20557">
    <property type="entry name" value="CYCLIN_ScPCL1-like"/>
    <property type="match status" value="1"/>
</dbReference>
<evidence type="ECO:0000256" key="1">
    <source>
        <dbReference type="SAM" id="MobiDB-lite"/>
    </source>
</evidence>
<dbReference type="STRING" id="2282107.A0A286UID7"/>
<sequence>MNSNSPFWHSVPFSSLATTITTSTTTTTGQRHVRPEDLPALVSGKITPSIVSYLVSKVTDTVNHAVASNSRSSSQPVKVHARRQTSDRTALTDFFTYVIQRSGCTLSTLIGALVYISRARSKLLVNHQEFAHHRVFLGALIAASKYLNDASLKNTHWSTCSRFFSTKDIHRIEREFFVVLGWQLAVIEQDLVSECDQMVKAGVLTLPLLPLRQTKKWGSLLEIKEIRAEKERMERRKRTKSAMDMDVDGGEEERRRGRKEMRLVEDYSRLYRIRTPPSGYDSESPISASSSGSSSSRSSPDSAVSISPQTPLQPHSNVYPFPSVYSKPSTYPSPLVQSRALPPFEHGHHRTSSSSISSTASAYQPLKLLEAFPAVPQDLTTTTATMPARPRTAALPNAPPPLPTLPPLSPYDIPITFSTVHVSTPAAAVTTTSGVSNHARPIAVSKALYYPRPLVKRNLDAYTRLYARSAGATATDLYPSYMPNTSRLSNIPSASAVHV</sequence>
<dbReference type="GO" id="GO:0019901">
    <property type="term" value="F:protein kinase binding"/>
    <property type="evidence" value="ECO:0007669"/>
    <property type="project" value="InterPro"/>
</dbReference>
<dbReference type="Proteomes" id="UP000217199">
    <property type="component" value="Unassembled WGS sequence"/>
</dbReference>
<dbReference type="OrthoDB" id="10250320at2759"/>
<organism evidence="3 4">
    <name type="scientific">Pyrrhoderma noxium</name>
    <dbReference type="NCBI Taxonomy" id="2282107"/>
    <lineage>
        <taxon>Eukaryota</taxon>
        <taxon>Fungi</taxon>
        <taxon>Dikarya</taxon>
        <taxon>Basidiomycota</taxon>
        <taxon>Agaricomycotina</taxon>
        <taxon>Agaricomycetes</taxon>
        <taxon>Hymenochaetales</taxon>
        <taxon>Hymenochaetaceae</taxon>
        <taxon>Pyrrhoderma</taxon>
    </lineage>
</organism>
<name>A0A286UID7_9AGAM</name>
<dbReference type="InParanoid" id="A0A286UID7"/>
<dbReference type="InterPro" id="IPR036915">
    <property type="entry name" value="Cyclin-like_sf"/>
</dbReference>
<dbReference type="Pfam" id="PF00134">
    <property type="entry name" value="Cyclin_N"/>
    <property type="match status" value="1"/>
</dbReference>
<protein>
    <submittedName>
        <fullName evidence="3">Alternative cyclin pcl1</fullName>
    </submittedName>
</protein>
<dbReference type="GO" id="GO:0005634">
    <property type="term" value="C:nucleus"/>
    <property type="evidence" value="ECO:0007669"/>
    <property type="project" value="TreeGrafter"/>
</dbReference>
<feature type="region of interest" description="Disordered" evidence="1">
    <location>
        <begin position="274"/>
        <end position="357"/>
    </location>
</feature>
<evidence type="ECO:0000313" key="3">
    <source>
        <dbReference type="EMBL" id="PAV19234.1"/>
    </source>
</evidence>
<comment type="caution">
    <text evidence="3">The sequence shown here is derived from an EMBL/GenBank/DDBJ whole genome shotgun (WGS) entry which is preliminary data.</text>
</comment>
<dbReference type="InterPro" id="IPR013922">
    <property type="entry name" value="Cyclin_PHO80-like"/>
</dbReference>
<dbReference type="GO" id="GO:0000307">
    <property type="term" value="C:cyclin-dependent protein kinase holoenzyme complex"/>
    <property type="evidence" value="ECO:0007669"/>
    <property type="project" value="TreeGrafter"/>
</dbReference>
<evidence type="ECO:0000259" key="2">
    <source>
        <dbReference type="Pfam" id="PF00134"/>
    </source>
</evidence>
<dbReference type="PANTHER" id="PTHR15615">
    <property type="match status" value="1"/>
</dbReference>
<dbReference type="GO" id="GO:0016538">
    <property type="term" value="F:cyclin-dependent protein serine/threonine kinase regulator activity"/>
    <property type="evidence" value="ECO:0007669"/>
    <property type="project" value="TreeGrafter"/>
</dbReference>
<gene>
    <name evidence="3" type="ORF">PNOK_0416700</name>
</gene>
<feature type="region of interest" description="Disordered" evidence="1">
    <location>
        <begin position="231"/>
        <end position="259"/>
    </location>
</feature>
<proteinExistence type="predicted"/>
<accession>A0A286UID7</accession>
<dbReference type="AlphaFoldDB" id="A0A286UID7"/>